<dbReference type="InterPro" id="IPR018086">
    <property type="entry name" value="NADH_UbQ_OxRdtase_su1_CS"/>
</dbReference>
<organism evidence="7 8">
    <name type="scientific">Candidatus Synchoanobacter obligatus</name>
    <dbReference type="NCBI Taxonomy" id="2919597"/>
    <lineage>
        <taxon>Bacteria</taxon>
        <taxon>Pseudomonadati</taxon>
        <taxon>Pseudomonadota</taxon>
        <taxon>Gammaproteobacteria</taxon>
        <taxon>Candidatus Comchoanobacterales</taxon>
        <taxon>Candidatus Comchoanobacteraceae</taxon>
        <taxon>Candidatus Synchoanobacter</taxon>
    </lineage>
</organism>
<comment type="caution">
    <text evidence="7">The sequence shown here is derived from an EMBL/GenBank/DDBJ whole genome shotgun (WGS) entry which is preliminary data.</text>
</comment>
<dbReference type="Proteomes" id="UP001320768">
    <property type="component" value="Unassembled WGS sequence"/>
</dbReference>
<keyword evidence="4 5" id="KW-0472">Membrane</keyword>
<evidence type="ECO:0000313" key="7">
    <source>
        <dbReference type="EMBL" id="MCP8351966.1"/>
    </source>
</evidence>
<feature type="transmembrane region" description="Helical" evidence="5">
    <location>
        <begin position="100"/>
        <end position="125"/>
    </location>
</feature>
<keyword evidence="5" id="KW-1278">Translocase</keyword>
<gene>
    <name evidence="5 7" type="primary">nuoH</name>
    <name evidence="7" type="ORF">MKS91_01485</name>
</gene>
<sequence length="331" mass="37321">MNQWLLWMIYALMIILPLVVCVAYLTTAERKIIGYMQLRTGPNRVGFAGVLQPIADAIKFVTKELVYPKDADWRLFVLAPQLMLVPSLLVWSVVPFSSEWVFANIDAGVLFVFAMTSLSAYGVLISGWASNSKYAMLGAMRACAQIISYEIAMGFALVGVLILSGSLNLKTIVLGQSGGLFNWYWLPLLPMFMVYWICAIAETNRAPFDVAEGESELVAGFHVEYSGMMFAVFFIAEYANMIFISVFTTLMFFGGWLSPFEGIPLLGSLPIPGIFWLLGKASFFIFLYLWMRASFPRYRYDQLMSLGWKQLIPVALVWIPVVSVMRLLEWV</sequence>
<evidence type="ECO:0000256" key="4">
    <source>
        <dbReference type="ARBA" id="ARBA00023136"/>
    </source>
</evidence>
<feature type="transmembrane region" description="Helical" evidence="5">
    <location>
        <begin position="6"/>
        <end position="26"/>
    </location>
</feature>
<evidence type="ECO:0000256" key="3">
    <source>
        <dbReference type="ARBA" id="ARBA00022989"/>
    </source>
</evidence>
<accession>A0ABT1L4T1</accession>
<feature type="transmembrane region" description="Helical" evidence="5">
    <location>
        <begin position="311"/>
        <end position="328"/>
    </location>
</feature>
<comment type="subcellular location">
    <subcellularLocation>
        <location evidence="5 6">Cell membrane</location>
        <topology evidence="5 6">Multi-pass membrane protein</topology>
    </subcellularLocation>
    <subcellularLocation>
        <location evidence="1">Membrane</location>
        <topology evidence="1">Multi-pass membrane protein</topology>
    </subcellularLocation>
</comment>
<reference evidence="7 8" key="1">
    <citation type="journal article" date="2022" name="Nat. Microbiol.">
        <title>The microbiome of a bacterivorous marine choanoflagellate contains a resource-demanding obligate bacterial associate.</title>
        <authorList>
            <person name="Needham D.M."/>
            <person name="Poirier C."/>
            <person name="Bachy C."/>
            <person name="George E.E."/>
            <person name="Wilken S."/>
            <person name="Yung C.C.M."/>
            <person name="Limardo A.J."/>
            <person name="Morando M."/>
            <person name="Sudek L."/>
            <person name="Malmstrom R.R."/>
            <person name="Keeling P.J."/>
            <person name="Santoro A.E."/>
            <person name="Worden A.Z."/>
        </authorList>
    </citation>
    <scope>NUCLEOTIDE SEQUENCE [LARGE SCALE GENOMIC DNA]</scope>
    <source>
        <strain evidence="7 8">Comchoano-2</strain>
    </source>
</reference>
<keyword evidence="7" id="KW-0560">Oxidoreductase</keyword>
<comment type="catalytic activity">
    <reaction evidence="5">
        <text>a quinone + NADH + 5 H(+)(in) = a quinol + NAD(+) + 4 H(+)(out)</text>
        <dbReference type="Rhea" id="RHEA:57888"/>
        <dbReference type="ChEBI" id="CHEBI:15378"/>
        <dbReference type="ChEBI" id="CHEBI:24646"/>
        <dbReference type="ChEBI" id="CHEBI:57540"/>
        <dbReference type="ChEBI" id="CHEBI:57945"/>
        <dbReference type="ChEBI" id="CHEBI:132124"/>
    </reaction>
</comment>
<feature type="transmembrane region" description="Helical" evidence="5">
    <location>
        <begin position="183"/>
        <end position="201"/>
    </location>
</feature>
<evidence type="ECO:0000256" key="5">
    <source>
        <dbReference type="HAMAP-Rule" id="MF_01350"/>
    </source>
</evidence>
<dbReference type="GO" id="GO:0016491">
    <property type="term" value="F:oxidoreductase activity"/>
    <property type="evidence" value="ECO:0007669"/>
    <property type="project" value="UniProtKB-KW"/>
</dbReference>
<dbReference type="HAMAP" id="MF_01350">
    <property type="entry name" value="NDH1_NuoH"/>
    <property type="match status" value="1"/>
</dbReference>
<name>A0ABT1L4T1_9GAMM</name>
<keyword evidence="5" id="KW-0830">Ubiquinone</keyword>
<evidence type="ECO:0000313" key="8">
    <source>
        <dbReference type="Proteomes" id="UP001320768"/>
    </source>
</evidence>
<evidence type="ECO:0000256" key="1">
    <source>
        <dbReference type="ARBA" id="ARBA00004141"/>
    </source>
</evidence>
<keyword evidence="5 6" id="KW-0520">NAD</keyword>
<feature type="transmembrane region" description="Helical" evidence="5">
    <location>
        <begin position="238"/>
        <end position="257"/>
    </location>
</feature>
<comment type="similarity">
    <text evidence="5 6">Belongs to the complex I subunit 1 family.</text>
</comment>
<dbReference type="RefSeq" id="WP_258569072.1">
    <property type="nucleotide sequence ID" value="NZ_JAKUDN010000001.1"/>
</dbReference>
<protein>
    <recommendedName>
        <fullName evidence="5">NADH-quinone oxidoreductase subunit H</fullName>
        <ecNumber evidence="5">7.1.1.-</ecNumber>
    </recommendedName>
    <alternativeName>
        <fullName evidence="5">NADH dehydrogenase I subunit H</fullName>
    </alternativeName>
    <alternativeName>
        <fullName evidence="5">NDH-1 subunit H</fullName>
    </alternativeName>
</protein>
<keyword evidence="8" id="KW-1185">Reference proteome</keyword>
<keyword evidence="2 5" id="KW-0812">Transmembrane</keyword>
<evidence type="ECO:0000256" key="6">
    <source>
        <dbReference type="RuleBase" id="RU000471"/>
    </source>
</evidence>
<dbReference type="NCBIfam" id="NF004741">
    <property type="entry name" value="PRK06076.1-2"/>
    <property type="match status" value="1"/>
</dbReference>
<proteinExistence type="inferred from homology"/>
<comment type="subunit">
    <text evidence="5">NDH-1 is composed of 14 different subunits. Subunits NuoA, H, J, K, L, M, N constitute the membrane sector of the complex.</text>
</comment>
<dbReference type="EMBL" id="JAKUDN010000001">
    <property type="protein sequence ID" value="MCP8351966.1"/>
    <property type="molecule type" value="Genomic_DNA"/>
</dbReference>
<feature type="transmembrane region" description="Helical" evidence="5">
    <location>
        <begin position="269"/>
        <end position="290"/>
    </location>
</feature>
<dbReference type="PANTHER" id="PTHR11432">
    <property type="entry name" value="NADH DEHYDROGENASE SUBUNIT 1"/>
    <property type="match status" value="1"/>
</dbReference>
<keyword evidence="5" id="KW-0874">Quinone</keyword>
<feature type="transmembrane region" description="Helical" evidence="5">
    <location>
        <begin position="146"/>
        <end position="163"/>
    </location>
</feature>
<dbReference type="Pfam" id="PF00146">
    <property type="entry name" value="NADHdh"/>
    <property type="match status" value="1"/>
</dbReference>
<keyword evidence="3 5" id="KW-1133">Transmembrane helix</keyword>
<dbReference type="EC" id="7.1.1.-" evidence="5"/>
<evidence type="ECO:0000256" key="2">
    <source>
        <dbReference type="ARBA" id="ARBA00022692"/>
    </source>
</evidence>
<feature type="transmembrane region" description="Helical" evidence="5">
    <location>
        <begin position="73"/>
        <end position="94"/>
    </location>
</feature>
<dbReference type="InterPro" id="IPR001694">
    <property type="entry name" value="NADH_UbQ_OxRdtase_su1/FPO"/>
</dbReference>
<dbReference type="PROSITE" id="PS00668">
    <property type="entry name" value="COMPLEX1_ND1_2"/>
    <property type="match status" value="1"/>
</dbReference>
<keyword evidence="5" id="KW-1003">Cell membrane</keyword>
<dbReference type="PANTHER" id="PTHR11432:SF3">
    <property type="entry name" value="NADH-UBIQUINONE OXIDOREDUCTASE CHAIN 1"/>
    <property type="match status" value="1"/>
</dbReference>
<comment type="function">
    <text evidence="5">NDH-1 shuttles electrons from NADH, via FMN and iron-sulfur (Fe-S) centers, to quinones in the respiratory chain. The immediate electron acceptor for the enzyme in this species is believed to be ubiquinone. Couples the redox reaction to proton translocation (for every two electrons transferred, four hydrogen ions are translocated across the cytoplasmic membrane), and thus conserves the redox energy in a proton gradient. This subunit may bind ubiquinone.</text>
</comment>